<dbReference type="PROSITE" id="PS50977">
    <property type="entry name" value="HTH_TETR_2"/>
    <property type="match status" value="1"/>
</dbReference>
<dbReference type="PANTHER" id="PTHR30055:SF209">
    <property type="entry name" value="POSSIBLE TRANSCRIPTIONAL REGULATORY PROTEIN (PROBABLY TETR-FAMILY)"/>
    <property type="match status" value="1"/>
</dbReference>
<dbReference type="InterPro" id="IPR001647">
    <property type="entry name" value="HTH_TetR"/>
</dbReference>
<dbReference type="EMBL" id="CAEZUA010000007">
    <property type="protein sequence ID" value="CAB4581918.1"/>
    <property type="molecule type" value="Genomic_DNA"/>
</dbReference>
<dbReference type="EMBL" id="CAFBMI010000005">
    <property type="protein sequence ID" value="CAB4891660.1"/>
    <property type="molecule type" value="Genomic_DNA"/>
</dbReference>
<gene>
    <name evidence="3" type="ORF">UFOPK1773_00223</name>
    <name evidence="4" type="ORF">UFOPK2288_00184</name>
    <name evidence="5" type="ORF">UFOPK2589_00263</name>
    <name evidence="6" type="ORF">UFOPK2931_00279</name>
    <name evidence="7" type="ORF">UFOPK3056_00151</name>
    <name evidence="8" type="ORF">UFOPK3287_00418</name>
    <name evidence="9" type="ORF">UFOPK3558_00130</name>
    <name evidence="10" type="ORF">UFOPK3916_00070</name>
    <name evidence="11" type="ORF">UFOPK4074_00162</name>
    <name evidence="12" type="ORF">UFOPK4372_00308</name>
</gene>
<dbReference type="GO" id="GO:0003700">
    <property type="term" value="F:DNA-binding transcription factor activity"/>
    <property type="evidence" value="ECO:0007669"/>
    <property type="project" value="TreeGrafter"/>
</dbReference>
<evidence type="ECO:0000259" key="2">
    <source>
        <dbReference type="PROSITE" id="PS50977"/>
    </source>
</evidence>
<keyword evidence="1" id="KW-0238">DNA-binding</keyword>
<dbReference type="InterPro" id="IPR023772">
    <property type="entry name" value="DNA-bd_HTH_TetR-type_CS"/>
</dbReference>
<dbReference type="EMBL" id="CAFAAR010000006">
    <property type="protein sequence ID" value="CAB4795512.1"/>
    <property type="molecule type" value="Genomic_DNA"/>
</dbReference>
<organism evidence="4">
    <name type="scientific">freshwater metagenome</name>
    <dbReference type="NCBI Taxonomy" id="449393"/>
    <lineage>
        <taxon>unclassified sequences</taxon>
        <taxon>metagenomes</taxon>
        <taxon>ecological metagenomes</taxon>
    </lineage>
</organism>
<evidence type="ECO:0000313" key="12">
    <source>
        <dbReference type="EMBL" id="CAB5070669.1"/>
    </source>
</evidence>
<dbReference type="EMBL" id="CAFBPG010000006">
    <property type="protein sequence ID" value="CAB5003247.1"/>
    <property type="molecule type" value="Genomic_DNA"/>
</dbReference>
<dbReference type="InterPro" id="IPR009057">
    <property type="entry name" value="Homeodomain-like_sf"/>
</dbReference>
<dbReference type="SUPFAM" id="SSF46689">
    <property type="entry name" value="Homeodomain-like"/>
    <property type="match status" value="1"/>
</dbReference>
<evidence type="ECO:0000313" key="7">
    <source>
        <dbReference type="EMBL" id="CAB4795512.1"/>
    </source>
</evidence>
<evidence type="ECO:0000313" key="5">
    <source>
        <dbReference type="EMBL" id="CAB4690936.1"/>
    </source>
</evidence>
<evidence type="ECO:0000256" key="1">
    <source>
        <dbReference type="ARBA" id="ARBA00023125"/>
    </source>
</evidence>
<evidence type="ECO:0000313" key="4">
    <source>
        <dbReference type="EMBL" id="CAB4657075.1"/>
    </source>
</evidence>
<protein>
    <submittedName>
        <fullName evidence="4">Unannotated protein</fullName>
    </submittedName>
</protein>
<dbReference type="EMBL" id="CAFBJH010000017">
    <property type="protein sequence ID" value="CAB4848929.1"/>
    <property type="molecule type" value="Genomic_DNA"/>
</dbReference>
<dbReference type="AlphaFoldDB" id="A0A6J6L9R6"/>
<evidence type="ECO:0000313" key="3">
    <source>
        <dbReference type="EMBL" id="CAB4581918.1"/>
    </source>
</evidence>
<dbReference type="EMBL" id="CAFBOE010000002">
    <property type="protein sequence ID" value="CAB4968281.1"/>
    <property type="molecule type" value="Genomic_DNA"/>
</dbReference>
<dbReference type="Pfam" id="PF00440">
    <property type="entry name" value="TetR_N"/>
    <property type="match status" value="1"/>
</dbReference>
<evidence type="ECO:0000313" key="9">
    <source>
        <dbReference type="EMBL" id="CAB4891660.1"/>
    </source>
</evidence>
<evidence type="ECO:0000313" key="8">
    <source>
        <dbReference type="EMBL" id="CAB4848929.1"/>
    </source>
</evidence>
<dbReference type="PROSITE" id="PS01081">
    <property type="entry name" value="HTH_TETR_1"/>
    <property type="match status" value="1"/>
</dbReference>
<dbReference type="EMBL" id="CAFBQZ010000012">
    <property type="protein sequence ID" value="CAB5070669.1"/>
    <property type="molecule type" value="Genomic_DNA"/>
</dbReference>
<dbReference type="EMBL" id="CAEZZZ010000007">
    <property type="protein sequence ID" value="CAB4773436.1"/>
    <property type="molecule type" value="Genomic_DNA"/>
</dbReference>
<dbReference type="EMBL" id="CAEZXT010000009">
    <property type="protein sequence ID" value="CAB4690936.1"/>
    <property type="molecule type" value="Genomic_DNA"/>
</dbReference>
<dbReference type="InterPro" id="IPR050109">
    <property type="entry name" value="HTH-type_TetR-like_transc_reg"/>
</dbReference>
<reference evidence="4" key="1">
    <citation type="submission" date="2020-05" db="EMBL/GenBank/DDBJ databases">
        <authorList>
            <person name="Chiriac C."/>
            <person name="Salcher M."/>
            <person name="Ghai R."/>
            <person name="Kavagutti S V."/>
        </authorList>
    </citation>
    <scope>NUCLEOTIDE SEQUENCE</scope>
</reference>
<name>A0A6J6L9R6_9ZZZZ</name>
<evidence type="ECO:0000313" key="11">
    <source>
        <dbReference type="EMBL" id="CAB5003247.1"/>
    </source>
</evidence>
<dbReference type="GO" id="GO:0000976">
    <property type="term" value="F:transcription cis-regulatory region binding"/>
    <property type="evidence" value="ECO:0007669"/>
    <property type="project" value="TreeGrafter"/>
</dbReference>
<feature type="domain" description="HTH tetR-type" evidence="2">
    <location>
        <begin position="23"/>
        <end position="83"/>
    </location>
</feature>
<dbReference type="PRINTS" id="PR00455">
    <property type="entry name" value="HTHTETR"/>
</dbReference>
<sequence>MPSTDNSLSIKDEPYLRQMTSFRRTRSAILEGTKNLIAAGGLHKATMIDIADTAQVSRATLYNHFRDKDAVLRALIESEVERLFHGALGLEEIAWEISSDPALAKLRSTDPGALARLLTDPNDELWARVRAGLERSVASPTHVDMAVRWLLGQFLQPLSKNDIAVHASLLTR</sequence>
<dbReference type="PANTHER" id="PTHR30055">
    <property type="entry name" value="HTH-TYPE TRANSCRIPTIONAL REGULATOR RUTR"/>
    <property type="match status" value="1"/>
</dbReference>
<dbReference type="Gene3D" id="1.10.357.10">
    <property type="entry name" value="Tetracycline Repressor, domain 2"/>
    <property type="match status" value="1"/>
</dbReference>
<evidence type="ECO:0000313" key="10">
    <source>
        <dbReference type="EMBL" id="CAB4968281.1"/>
    </source>
</evidence>
<accession>A0A6J6L9R6</accession>
<proteinExistence type="predicted"/>
<dbReference type="EMBL" id="CAEZWS010000005">
    <property type="protein sequence ID" value="CAB4657075.1"/>
    <property type="molecule type" value="Genomic_DNA"/>
</dbReference>
<evidence type="ECO:0000313" key="6">
    <source>
        <dbReference type="EMBL" id="CAB4773436.1"/>
    </source>
</evidence>